<protein>
    <recommendedName>
        <fullName evidence="4">serine-type D-Ala-D-Ala carboxypeptidase</fullName>
        <ecNumber evidence="4">3.4.16.4</ecNumber>
    </recommendedName>
</protein>
<evidence type="ECO:0000256" key="1">
    <source>
        <dbReference type="ARBA" id="ARBA00004370"/>
    </source>
</evidence>
<comment type="catalytic activity">
    <reaction evidence="6">
        <text>Preferential cleavage: (Ac)2-L-Lys-D-Ala-|-D-Ala. Also transpeptidation of peptidyl-alanyl moieties that are N-acyl substituents of D-alanine.</text>
        <dbReference type="EC" id="3.4.16.4"/>
    </reaction>
</comment>
<feature type="domain" description="Penicillin-binding protein transpeptidase" evidence="7">
    <location>
        <begin position="373"/>
        <end position="669"/>
    </location>
</feature>
<dbReference type="InterPro" id="IPR036138">
    <property type="entry name" value="PBP_dimer_sf"/>
</dbReference>
<dbReference type="GO" id="GO:0071972">
    <property type="term" value="F:peptidoglycan L,D-transpeptidase activity"/>
    <property type="evidence" value="ECO:0007669"/>
    <property type="project" value="TreeGrafter"/>
</dbReference>
<dbReference type="PANTHER" id="PTHR30627:SF25">
    <property type="entry name" value="PENICILLIN-BINDING PROTEIN 3"/>
    <property type="match status" value="1"/>
</dbReference>
<feature type="domain" description="NTF2-like N-terminal transpeptidase" evidence="9">
    <location>
        <begin position="34"/>
        <end position="157"/>
    </location>
</feature>
<comment type="caution">
    <text evidence="10">The sequence shown here is derived from an EMBL/GenBank/DDBJ whole genome shotgun (WGS) entry which is preliminary data.</text>
</comment>
<dbReference type="Gene3D" id="3.30.1390.30">
    <property type="entry name" value="Penicillin-binding protein 2a, domain 3"/>
    <property type="match status" value="1"/>
</dbReference>
<evidence type="ECO:0000313" key="11">
    <source>
        <dbReference type="Proteomes" id="UP000028868"/>
    </source>
</evidence>
<dbReference type="Pfam" id="PF00905">
    <property type="entry name" value="Transpeptidase"/>
    <property type="match status" value="1"/>
</dbReference>
<dbReference type="InterPro" id="IPR001460">
    <property type="entry name" value="PCN-bd_Tpept"/>
</dbReference>
<dbReference type="SUPFAM" id="SSF56601">
    <property type="entry name" value="beta-lactamase/transpeptidase-like"/>
    <property type="match status" value="1"/>
</dbReference>
<dbReference type="Pfam" id="PF03717">
    <property type="entry name" value="PBP_dimer"/>
    <property type="match status" value="1"/>
</dbReference>
<dbReference type="InterPro" id="IPR012338">
    <property type="entry name" value="Beta-lactam/transpept-like"/>
</dbReference>
<evidence type="ECO:0000256" key="3">
    <source>
        <dbReference type="ARBA" id="ARBA00007171"/>
    </source>
</evidence>
<dbReference type="PANTHER" id="PTHR30627">
    <property type="entry name" value="PEPTIDOGLYCAN D,D-TRANSPEPTIDASE"/>
    <property type="match status" value="1"/>
</dbReference>
<dbReference type="Pfam" id="PF05223">
    <property type="entry name" value="MecA_N"/>
    <property type="match status" value="1"/>
</dbReference>
<evidence type="ECO:0000259" key="9">
    <source>
        <dbReference type="Pfam" id="PF05223"/>
    </source>
</evidence>
<dbReference type="InterPro" id="IPR007887">
    <property type="entry name" value="MecA_N"/>
</dbReference>
<dbReference type="Gene3D" id="3.90.1310.10">
    <property type="entry name" value="Penicillin-binding protein 2a (Domain 2)"/>
    <property type="match status" value="1"/>
</dbReference>
<organism evidence="10 11">
    <name type="scientific">Halobacillus karajensis</name>
    <dbReference type="NCBI Taxonomy" id="195088"/>
    <lineage>
        <taxon>Bacteria</taxon>
        <taxon>Bacillati</taxon>
        <taxon>Bacillota</taxon>
        <taxon>Bacilli</taxon>
        <taxon>Bacillales</taxon>
        <taxon>Bacillaceae</taxon>
        <taxon>Halobacillus</taxon>
    </lineage>
</organism>
<dbReference type="Proteomes" id="UP000028868">
    <property type="component" value="Unassembled WGS sequence"/>
</dbReference>
<dbReference type="EC" id="3.4.16.4" evidence="4"/>
<gene>
    <name evidence="10" type="primary">pbp</name>
    <name evidence="10" type="ORF">BN983_02122</name>
</gene>
<evidence type="ECO:0000256" key="2">
    <source>
        <dbReference type="ARBA" id="ARBA00004752"/>
    </source>
</evidence>
<dbReference type="GO" id="GO:0005886">
    <property type="term" value="C:plasma membrane"/>
    <property type="evidence" value="ECO:0007669"/>
    <property type="project" value="TreeGrafter"/>
</dbReference>
<accession>A0A024P485</accession>
<dbReference type="InterPro" id="IPR005311">
    <property type="entry name" value="PBP_dimer"/>
</dbReference>
<evidence type="ECO:0000259" key="8">
    <source>
        <dbReference type="Pfam" id="PF03717"/>
    </source>
</evidence>
<dbReference type="InterPro" id="IPR032710">
    <property type="entry name" value="NTF2-like_dom_sf"/>
</dbReference>
<proteinExistence type="inferred from homology"/>
<dbReference type="GO" id="GO:0046677">
    <property type="term" value="P:response to antibiotic"/>
    <property type="evidence" value="ECO:0007669"/>
    <property type="project" value="InterPro"/>
</dbReference>
<name>A0A024P485_9BACI</name>
<evidence type="ECO:0000313" key="10">
    <source>
        <dbReference type="EMBL" id="CDQ23869.1"/>
    </source>
</evidence>
<sequence>MSIYVKGESYMKWWRFIFISLGLFLLTACSEQPKPEDTFRSYMESWESGEYAEMYELLSENSKELISEEAFVDRYTTIYKGIEMQDLVFTYDLPEEEQEYEKGDSPSFEYQASMESLGGTIEFSHAASLVYEEGEEKDRWAMKWNSSMIFPQMEEGDVVKAWPLEPHRGEIFDINGEPLAVNGGIQEVGLVPGWMEEHSEEERELLKTRIADILDTSVEEIDNQLNQSWVTANSFVPVGAVAKNDEESIEALKSDELPRGIKFKKDDDARSYPLGMAAAHLIGYVDEINAEELEDLKDEGYAAGDTLGKTGLESVFEEQLRGEEGGKVVIRNENGETKEELAETSAVDGEDLHLTISSEVQKKIYEQMKEESGSASAINPETGEVKALVSSPSYDPNDLVLGREEKPTLNKFNRTYSPGSTFKPITAAIGLEQGVITPEEELSITGRTYEQNGYKVTRVPGAAEDEQVNLKDAIVRSDNIYFARKILEIGGETFLEETDKFGFGEKLDMAYPIETSQILNGDTFNRDALLGDTGFGQGEVQMSSLHLALTYTPFVTGGDLLKPSLLAEEKEAQVWHENVMSEETVSIIREGLKAVVDNPAGTAHEPVVEGLNLAGKTGTAELKQSQGEEGKENGWFIAWDTETNDLMISMMIEGAEAGSHSAVPKVKHVFRELQ</sequence>
<reference evidence="11" key="1">
    <citation type="submission" date="2014-03" db="EMBL/GenBank/DDBJ databases">
        <authorList>
            <person name="Urmite Genomes U."/>
        </authorList>
    </citation>
    <scope>NUCLEOTIDE SEQUENCE [LARGE SCALE GENOMIC DNA]</scope>
    <source>
        <strain evidence="11">HD-03</strain>
    </source>
</reference>
<comment type="subcellular location">
    <subcellularLocation>
        <location evidence="1">Membrane</location>
    </subcellularLocation>
</comment>
<evidence type="ECO:0000259" key="7">
    <source>
        <dbReference type="Pfam" id="PF00905"/>
    </source>
</evidence>
<evidence type="ECO:0000256" key="6">
    <source>
        <dbReference type="ARBA" id="ARBA00034000"/>
    </source>
</evidence>
<dbReference type="Gene3D" id="3.10.450.100">
    <property type="entry name" value="NTF2-like, domain 1"/>
    <property type="match status" value="1"/>
</dbReference>
<keyword evidence="5" id="KW-0472">Membrane</keyword>
<feature type="domain" description="Penicillin-binding protein dimerisation" evidence="8">
    <location>
        <begin position="164"/>
        <end position="340"/>
    </location>
</feature>
<evidence type="ECO:0000256" key="5">
    <source>
        <dbReference type="ARBA" id="ARBA00023136"/>
    </source>
</evidence>
<dbReference type="SUPFAM" id="SSF56519">
    <property type="entry name" value="Penicillin binding protein dimerisation domain"/>
    <property type="match status" value="1"/>
</dbReference>
<dbReference type="EMBL" id="CCDI010000002">
    <property type="protein sequence ID" value="CDQ23869.1"/>
    <property type="molecule type" value="Genomic_DNA"/>
</dbReference>
<dbReference type="UniPathway" id="UPA00219"/>
<evidence type="ECO:0000256" key="4">
    <source>
        <dbReference type="ARBA" id="ARBA00012448"/>
    </source>
</evidence>
<dbReference type="SUPFAM" id="SSF54427">
    <property type="entry name" value="NTF2-like"/>
    <property type="match status" value="1"/>
</dbReference>
<dbReference type="AlphaFoldDB" id="A0A024P485"/>
<dbReference type="Gene3D" id="3.40.710.10">
    <property type="entry name" value="DD-peptidase/beta-lactamase superfamily"/>
    <property type="match status" value="1"/>
</dbReference>
<reference evidence="10 11" key="2">
    <citation type="submission" date="2014-05" db="EMBL/GenBank/DDBJ databases">
        <title>Draft genome sequence of Halobacillus karajensis HK-03.</title>
        <authorList>
            <person name="Khelaifia S."/>
            <person name="Croce O."/>
            <person name="Lagier J.C."/>
            <person name="Raoult D."/>
        </authorList>
    </citation>
    <scope>NUCLEOTIDE SEQUENCE [LARGE SCALE GENOMIC DNA]</scope>
    <source>
        <strain evidence="10 11">HD-03</strain>
    </source>
</reference>
<dbReference type="RefSeq" id="WP_231622374.1">
    <property type="nucleotide sequence ID" value="NZ_CCDI010000002.1"/>
</dbReference>
<dbReference type="GO" id="GO:0009252">
    <property type="term" value="P:peptidoglycan biosynthetic process"/>
    <property type="evidence" value="ECO:0007669"/>
    <property type="project" value="UniProtKB-UniPathway"/>
</dbReference>
<dbReference type="GO" id="GO:0008658">
    <property type="term" value="F:penicillin binding"/>
    <property type="evidence" value="ECO:0007669"/>
    <property type="project" value="InterPro"/>
</dbReference>
<keyword evidence="11" id="KW-1185">Reference proteome</keyword>
<dbReference type="PROSITE" id="PS51257">
    <property type="entry name" value="PROKAR_LIPOPROTEIN"/>
    <property type="match status" value="1"/>
</dbReference>
<comment type="pathway">
    <text evidence="2">Cell wall biogenesis; peptidoglycan biosynthesis.</text>
</comment>
<dbReference type="InterPro" id="IPR050515">
    <property type="entry name" value="Beta-lactam/transpept"/>
</dbReference>
<dbReference type="GO" id="GO:0071555">
    <property type="term" value="P:cell wall organization"/>
    <property type="evidence" value="ECO:0007669"/>
    <property type="project" value="TreeGrafter"/>
</dbReference>
<comment type="similarity">
    <text evidence="3">Belongs to the transpeptidase family.</text>
</comment>
<dbReference type="GO" id="GO:0009002">
    <property type="term" value="F:serine-type D-Ala-D-Ala carboxypeptidase activity"/>
    <property type="evidence" value="ECO:0007669"/>
    <property type="project" value="UniProtKB-EC"/>
</dbReference>